<dbReference type="SUPFAM" id="SSF53474">
    <property type="entry name" value="alpha/beta-Hydrolases"/>
    <property type="match status" value="1"/>
</dbReference>
<dbReference type="GO" id="GO:0016020">
    <property type="term" value="C:membrane"/>
    <property type="evidence" value="ECO:0007669"/>
    <property type="project" value="TreeGrafter"/>
</dbReference>
<dbReference type="InterPro" id="IPR000073">
    <property type="entry name" value="AB_hydrolase_1"/>
</dbReference>
<dbReference type="InterPro" id="IPR050266">
    <property type="entry name" value="AB_hydrolase_sf"/>
</dbReference>
<dbReference type="Gene3D" id="3.40.50.1820">
    <property type="entry name" value="alpha/beta hydrolase"/>
    <property type="match status" value="1"/>
</dbReference>
<dbReference type="PANTHER" id="PTHR43798">
    <property type="entry name" value="MONOACYLGLYCEROL LIPASE"/>
    <property type="match status" value="1"/>
</dbReference>
<dbReference type="Pfam" id="PF00561">
    <property type="entry name" value="Abhydrolase_1"/>
    <property type="match status" value="1"/>
</dbReference>
<sequence>MPFLNVSGAILHYTTSGKGPLLLFIHGAGGRGEMFRPVAEQLASSFTVVTWDRRGYSKSTLEGPQDFTNRLEVDASDASRLIEHISSDKSAFVFGTSSGAIVALTLLSRFPYNVLGLVAHEPPCTDVLNAEDRRKAAGFINFTYDLYREKGPTEALQLFLSTFSVESESGHMFKCMDIRLDAETRANTLFWFEFELKQYTSSCLDVSTLKRFATKIIPAAGTLSGDGASVGPITTLSAMLGQEIKHLPGAHIGYICHPNEFATSLSQILQ</sequence>
<dbReference type="EMBL" id="KZ824828">
    <property type="protein sequence ID" value="RAH78361.1"/>
    <property type="molecule type" value="Genomic_DNA"/>
</dbReference>
<evidence type="ECO:0000256" key="1">
    <source>
        <dbReference type="ARBA" id="ARBA00022801"/>
    </source>
</evidence>
<accession>A0A8T8WRF1</accession>
<dbReference type="GO" id="GO:0016787">
    <property type="term" value="F:hydrolase activity"/>
    <property type="evidence" value="ECO:0007669"/>
    <property type="project" value="UniProtKB-KW"/>
</dbReference>
<name>A0A8T8WRF1_ASPJA</name>
<dbReference type="OrthoDB" id="408373at2759"/>
<dbReference type="RefSeq" id="XP_025524255.1">
    <property type="nucleotide sequence ID" value="XM_025668328.1"/>
</dbReference>
<dbReference type="AlphaFoldDB" id="A0A8T8WRF1"/>
<keyword evidence="1 3" id="KW-0378">Hydrolase</keyword>
<evidence type="ECO:0000259" key="2">
    <source>
        <dbReference type="Pfam" id="PF00561"/>
    </source>
</evidence>
<dbReference type="Proteomes" id="UP000249497">
    <property type="component" value="Unassembled WGS sequence"/>
</dbReference>
<dbReference type="GeneID" id="37172020"/>
<dbReference type="PANTHER" id="PTHR43798:SF31">
    <property type="entry name" value="AB HYDROLASE SUPERFAMILY PROTEIN YCLE"/>
    <property type="match status" value="1"/>
</dbReference>
<feature type="domain" description="AB hydrolase-1" evidence="2">
    <location>
        <begin position="20"/>
        <end position="139"/>
    </location>
</feature>
<reference evidence="3 4" key="1">
    <citation type="submission" date="2018-02" db="EMBL/GenBank/DDBJ databases">
        <title>The genomes of Aspergillus section Nigri reveals drivers in fungal speciation.</title>
        <authorList>
            <consortium name="DOE Joint Genome Institute"/>
            <person name="Vesth T.C."/>
            <person name="Nybo J."/>
            <person name="Theobald S."/>
            <person name="Brandl J."/>
            <person name="Frisvad J.C."/>
            <person name="Nielsen K.F."/>
            <person name="Lyhne E.K."/>
            <person name="Kogle M.E."/>
            <person name="Kuo A."/>
            <person name="Riley R."/>
            <person name="Clum A."/>
            <person name="Nolan M."/>
            <person name="Lipzen A."/>
            <person name="Salamov A."/>
            <person name="Henrissat B."/>
            <person name="Wiebenga A."/>
            <person name="De vries R.P."/>
            <person name="Grigoriev I.V."/>
            <person name="Mortensen U.H."/>
            <person name="Andersen M.R."/>
            <person name="Baker S.E."/>
        </authorList>
    </citation>
    <scope>NUCLEOTIDE SEQUENCE [LARGE SCALE GENOMIC DNA]</scope>
    <source>
        <strain evidence="3 4">CBS 114.51</strain>
    </source>
</reference>
<gene>
    <name evidence="3" type="ORF">BO86DRAFT_321092</name>
</gene>
<keyword evidence="4" id="KW-1185">Reference proteome</keyword>
<evidence type="ECO:0000313" key="3">
    <source>
        <dbReference type="EMBL" id="RAH78361.1"/>
    </source>
</evidence>
<proteinExistence type="predicted"/>
<organism evidence="3 4">
    <name type="scientific">Aspergillus japonicus CBS 114.51</name>
    <dbReference type="NCBI Taxonomy" id="1448312"/>
    <lineage>
        <taxon>Eukaryota</taxon>
        <taxon>Fungi</taxon>
        <taxon>Dikarya</taxon>
        <taxon>Ascomycota</taxon>
        <taxon>Pezizomycotina</taxon>
        <taxon>Eurotiomycetes</taxon>
        <taxon>Eurotiomycetidae</taxon>
        <taxon>Eurotiales</taxon>
        <taxon>Aspergillaceae</taxon>
        <taxon>Aspergillus</taxon>
        <taxon>Aspergillus subgen. Circumdati</taxon>
    </lineage>
</organism>
<protein>
    <submittedName>
        <fullName evidence="3">Hydrolase</fullName>
    </submittedName>
</protein>
<evidence type="ECO:0000313" key="4">
    <source>
        <dbReference type="Proteomes" id="UP000249497"/>
    </source>
</evidence>
<dbReference type="InterPro" id="IPR029058">
    <property type="entry name" value="AB_hydrolase_fold"/>
</dbReference>